<dbReference type="EMBL" id="NESQ01000152">
    <property type="protein sequence ID" value="PUU77480.1"/>
    <property type="molecule type" value="Genomic_DNA"/>
</dbReference>
<sequence length="148" mass="16543">TPLLWAAKNGHEVVKPLWSRENVIPDTADKDGRTPLLWAAGNGREDTVKTLLQREDSLPTFRIKTVEHLSPRQLNMITGTGLPSLMPHHSYTLDILSVQKSGVLPQHLSSQAAAIYNRLLLPFHFRLLGVSPTTYSTKTEYHICCDCS</sequence>
<feature type="non-terminal residue" evidence="2">
    <location>
        <position position="1"/>
    </location>
</feature>
<dbReference type="Proteomes" id="UP000244722">
    <property type="component" value="Unassembled WGS sequence"/>
</dbReference>
<dbReference type="AlphaFoldDB" id="A0A2T6ZPR0"/>
<evidence type="ECO:0000313" key="3">
    <source>
        <dbReference type="Proteomes" id="UP000244722"/>
    </source>
</evidence>
<dbReference type="SUPFAM" id="SSF48403">
    <property type="entry name" value="Ankyrin repeat"/>
    <property type="match status" value="1"/>
</dbReference>
<comment type="caution">
    <text evidence="2">The sequence shown here is derived from an EMBL/GenBank/DDBJ whole genome shotgun (WGS) entry which is preliminary data.</text>
</comment>
<gene>
    <name evidence="2" type="ORF">B9Z19DRAFT_986824</name>
</gene>
<dbReference type="STRING" id="42251.A0A2T6ZPR0"/>
<keyword evidence="3" id="KW-1185">Reference proteome</keyword>
<accession>A0A2T6ZPR0</accession>
<organism evidence="2 3">
    <name type="scientific">Tuber borchii</name>
    <name type="common">White truffle</name>
    <dbReference type="NCBI Taxonomy" id="42251"/>
    <lineage>
        <taxon>Eukaryota</taxon>
        <taxon>Fungi</taxon>
        <taxon>Dikarya</taxon>
        <taxon>Ascomycota</taxon>
        <taxon>Pezizomycotina</taxon>
        <taxon>Pezizomycetes</taxon>
        <taxon>Pezizales</taxon>
        <taxon>Tuberaceae</taxon>
        <taxon>Tuber</taxon>
    </lineage>
</organism>
<dbReference type="InterPro" id="IPR002110">
    <property type="entry name" value="Ankyrin_rpt"/>
</dbReference>
<protein>
    <submittedName>
        <fullName evidence="2">Uncharacterized protein</fullName>
    </submittedName>
</protein>
<dbReference type="PROSITE" id="PS50297">
    <property type="entry name" value="ANK_REP_REGION"/>
    <property type="match status" value="1"/>
</dbReference>
<dbReference type="Pfam" id="PF12796">
    <property type="entry name" value="Ank_2"/>
    <property type="match status" value="1"/>
</dbReference>
<name>A0A2T6ZPR0_TUBBO</name>
<dbReference type="OrthoDB" id="366390at2759"/>
<dbReference type="Gene3D" id="1.25.40.20">
    <property type="entry name" value="Ankyrin repeat-containing domain"/>
    <property type="match status" value="1"/>
</dbReference>
<dbReference type="PROSITE" id="PS50088">
    <property type="entry name" value="ANK_REPEAT"/>
    <property type="match status" value="1"/>
</dbReference>
<reference evidence="2 3" key="1">
    <citation type="submission" date="2017-04" db="EMBL/GenBank/DDBJ databases">
        <title>Draft genome sequence of Tuber borchii Vittad., a whitish edible truffle.</title>
        <authorList>
            <consortium name="DOE Joint Genome Institute"/>
            <person name="Murat C."/>
            <person name="Kuo A."/>
            <person name="Barry K.W."/>
            <person name="Clum A."/>
            <person name="Dockter R.B."/>
            <person name="Fauchery L."/>
            <person name="Iotti M."/>
            <person name="Kohler A."/>
            <person name="Labutti K."/>
            <person name="Lindquist E.A."/>
            <person name="Lipzen A."/>
            <person name="Ohm R.A."/>
            <person name="Wang M."/>
            <person name="Grigoriev I.V."/>
            <person name="Zambonelli A."/>
            <person name="Martin F.M."/>
        </authorList>
    </citation>
    <scope>NUCLEOTIDE SEQUENCE [LARGE SCALE GENOMIC DNA]</scope>
    <source>
        <strain evidence="2 3">Tbo3840</strain>
    </source>
</reference>
<dbReference type="InterPro" id="IPR036770">
    <property type="entry name" value="Ankyrin_rpt-contain_sf"/>
</dbReference>
<proteinExistence type="predicted"/>
<evidence type="ECO:0000313" key="2">
    <source>
        <dbReference type="EMBL" id="PUU77480.1"/>
    </source>
</evidence>
<keyword evidence="1" id="KW-0040">ANK repeat</keyword>
<feature type="repeat" description="ANK" evidence="1">
    <location>
        <begin position="31"/>
        <end position="54"/>
    </location>
</feature>
<evidence type="ECO:0000256" key="1">
    <source>
        <dbReference type="PROSITE-ProRule" id="PRU00023"/>
    </source>
</evidence>